<dbReference type="KEGG" id="sre:PTSG_13018"/>
<evidence type="ECO:0000256" key="2">
    <source>
        <dbReference type="SAM" id="MobiDB-lite"/>
    </source>
</evidence>
<dbReference type="Pfam" id="PF08709">
    <property type="entry name" value="Ins145_P3_rec"/>
    <property type="match status" value="1"/>
</dbReference>
<accession>F2UQV4</accession>
<keyword evidence="6" id="KW-1185">Reference proteome</keyword>
<organism evidence="6">
    <name type="scientific">Salpingoeca rosetta (strain ATCC 50818 / BSB-021)</name>
    <dbReference type="NCBI Taxonomy" id="946362"/>
    <lineage>
        <taxon>Eukaryota</taxon>
        <taxon>Choanoflagellata</taxon>
        <taxon>Craspedida</taxon>
        <taxon>Salpingoecidae</taxon>
        <taxon>Salpingoeca</taxon>
    </lineage>
</organism>
<dbReference type="SUPFAM" id="SSF82109">
    <property type="entry name" value="MIR domain"/>
    <property type="match status" value="1"/>
</dbReference>
<dbReference type="GeneID" id="16068866"/>
<evidence type="ECO:0000259" key="4">
    <source>
        <dbReference type="Pfam" id="PF08709"/>
    </source>
</evidence>
<dbReference type="GO" id="GO:0005262">
    <property type="term" value="F:calcium channel activity"/>
    <property type="evidence" value="ECO:0007669"/>
    <property type="project" value="InterPro"/>
</dbReference>
<feature type="region of interest" description="Disordered" evidence="2">
    <location>
        <begin position="46"/>
        <end position="82"/>
    </location>
</feature>
<reference evidence="5" key="1">
    <citation type="submission" date="2009-08" db="EMBL/GenBank/DDBJ databases">
        <title>Annotation of Salpingoeca rosetta.</title>
        <authorList>
            <consortium name="The Broad Institute Genome Sequencing Platform"/>
            <person name="Russ C."/>
            <person name="Cuomo C."/>
            <person name="Burger G."/>
            <person name="Gray M.W."/>
            <person name="Holland P.W.H."/>
            <person name="King N."/>
            <person name="Lang F.B.F."/>
            <person name="Roger A.J."/>
            <person name="Ruiz-Trillo I."/>
            <person name="Young S.K."/>
            <person name="Zeng Q."/>
            <person name="Gargeya S."/>
            <person name="Alvarado L."/>
            <person name="Berlin A."/>
            <person name="Chapman S.B."/>
            <person name="Chen Z."/>
            <person name="Freedman E."/>
            <person name="Gellesch M."/>
            <person name="Goldberg J."/>
            <person name="Griggs A."/>
            <person name="Gujja S."/>
            <person name="Heilman E."/>
            <person name="Heiman D."/>
            <person name="Howarth C."/>
            <person name="Mehta T."/>
            <person name="Neiman D."/>
            <person name="Pearson M."/>
            <person name="Roberts A."/>
            <person name="Saif S."/>
            <person name="Shea T."/>
            <person name="Shenoy N."/>
            <person name="Sisk P."/>
            <person name="Stolte C."/>
            <person name="Sykes S."/>
            <person name="White J."/>
            <person name="Yandava C."/>
            <person name="Haas B."/>
            <person name="Nusbaum C."/>
            <person name="Birren B."/>
        </authorList>
    </citation>
    <scope>NUCLEOTIDE SEQUENCE [LARGE SCALE GENOMIC DNA]</scope>
    <source>
        <strain evidence="5">ATCC 50818</strain>
    </source>
</reference>
<dbReference type="Proteomes" id="UP000007799">
    <property type="component" value="Unassembled WGS sequence"/>
</dbReference>
<evidence type="ECO:0000256" key="1">
    <source>
        <dbReference type="SAM" id="Coils"/>
    </source>
</evidence>
<dbReference type="EMBL" id="GL832990">
    <property type="protein sequence ID" value="EGD80009.1"/>
    <property type="molecule type" value="Genomic_DNA"/>
</dbReference>
<dbReference type="Pfam" id="PF01365">
    <property type="entry name" value="RYDR_ITPR"/>
    <property type="match status" value="2"/>
</dbReference>
<dbReference type="PANTHER" id="PTHR13715:SF102">
    <property type="entry name" value="INOSITOL 1,4,5-TRISPHOSPHATE RECEPTOR"/>
    <property type="match status" value="1"/>
</dbReference>
<dbReference type="InterPro" id="IPR014821">
    <property type="entry name" value="Ins145_P3_rcpt"/>
</dbReference>
<evidence type="ECO:0000259" key="3">
    <source>
        <dbReference type="Pfam" id="PF01365"/>
    </source>
</evidence>
<protein>
    <submittedName>
        <fullName evidence="5">Uncharacterized protein</fullName>
    </submittedName>
</protein>
<dbReference type="STRING" id="946362.F2UQV4"/>
<dbReference type="InParanoid" id="F2UQV4"/>
<keyword evidence="1" id="KW-0175">Coiled coil</keyword>
<feature type="domain" description="RIH" evidence="3">
    <location>
        <begin position="995"/>
        <end position="1152"/>
    </location>
</feature>
<dbReference type="Gene3D" id="2.80.10.50">
    <property type="match status" value="2"/>
</dbReference>
<sequence length="1585" mass="175893">MADDIVDRSTLSNGDFVSLFVQSAGGVASVDLLSSKEISVFQPTKLQQEHQKATQQQGDSTNATYSSSSTADATSTKADTAPTTIPNFEQACIFQIKAVTDLPEGASLKYGDVVRIIHRSTQRSITRQTRAVGGVYSVALDATSAGASHFRLLPRFKIRAIGDPVLLNDQVVFQNELILDGNRTFLTSSSSLDQSKVLLACGPSETSGIRIRLFAPYNVSGEAFIHVLKGGDFVRLYHHEANGFLVVARQIGDGDEDDFLGHDNTVCLRAIGAGNQPGDYHDASSIWQVELEDTQRRGGRPVLWTDHVRLKNPTARELFKRARNSIQALIQFCSEDKIEDGQDEGAHCADWGKGWRTRLAQPKCRRFNKLCRDIYRLISYLCHGNVHVGLVMADAYLTDMVNQCRLISCIDNIHWHIADTLDNIVRNNHILLNRVTKRSVNLYISLIHEAHTMSDLEQYLGLLASLCSVDGSAIPSIQNIIRELTLAPDAPAADILPVTTIDSDGNMTISTRVPTRGKPFHQWRVVTMPLQEYLKDQDHLEYFDSMLQLYAQLCLEGNCQDELRDARRAPYPMIMGVLQSNLPAHIKARFCTLLVNLYIDGDDLPEVDHSNRRWNDLANHKSHAKLRAVADRLLRVDEVVNWVEAYLSQKGLLSYTTGYYSGADSKRPEIAELKQAEVQANVLTEQVLRLCLAMVNRGLYNDVEARQQLTRRLVVLLMRSHPSDTDDLTPTAALDVVVRAKTVLCRILDACVDVHLDDIVTQLLHAYKKECEQNKRKGRKRRQQQQEQQQQQQQGDEGGADLQQQQSTRSLLDIDIIKQTGDNHHFLEYQGFTRKQATHLLLALTVYPSDGLRVAALNLLLRNFNIKGCLLARLSNVVVISDSRDEATLEHLEELMLILKQQDNDDLPTVARNLTNDIQWMCAECVTVNDKPASDFLNNPAAITAATAATTTAAAAAAAAPGATTTTTTARAAAPGATRGGGRRGALPWNQPDVVVEPQHGRQEMMRNASAYKAVLNLVQQRLSGATFKKALESERVQEFFGSCFEFLAFFCWDNRNNQELLSHPRNIAFFVEACTYGIHAERVLHRIFDGQPELIEEHVVGEGNVDPLLTCFMQEPRCRTVAFVQLLETLVAPAGTPSRDMQEAIGEKLLGAEEDKAYLYPAHTAGVHFVAYLVATYTKAGQDLHGSIPTLNTIGSVLSRKEERLCAYFEQLLSLLATLARANSKIGTLVSKLVPLPVLVQPFVNGAALPVTLKARLLTLMRDVYLTEESLEAELEPSDGAGAEGAHGSGDGGNDNVDTWEMLCIPLATELQSLASVHCSITKLDKYLFESLLPTALNVCRALSRHVLNDPSMQALAGPCSRLLTAMLDALRQRRNVVEADMSRAVVQGHRMLAVHVLDQTLELAVLEADADIPACIITEQRFFSQPNTYGLSSSGPGQTRAAWKANAETARLDRFRGRVRRLLAKSSKRPTLPWMRFMQVELSFGGMWGLIDVVRSGLLGEIEEDQEELEALEEKLRDERGEMPTQGLLDALRAEERQSRRQQGQRFQPIARCWVLGHACPPHREGRDRGCAAVPVTHYRVGG</sequence>
<feature type="compositionally biased region" description="Low complexity" evidence="2">
    <location>
        <begin position="59"/>
        <end position="82"/>
    </location>
</feature>
<dbReference type="InterPro" id="IPR000699">
    <property type="entry name" value="RIH_dom"/>
</dbReference>
<gene>
    <name evidence="5" type="ORF">PTSG_13018</name>
</gene>
<proteinExistence type="predicted"/>
<feature type="domain" description="RIH" evidence="3">
    <location>
        <begin position="360"/>
        <end position="496"/>
    </location>
</feature>
<feature type="region of interest" description="Disordered" evidence="2">
    <location>
        <begin position="960"/>
        <end position="990"/>
    </location>
</feature>
<feature type="compositionally biased region" description="Low complexity" evidence="2">
    <location>
        <begin position="960"/>
        <end position="977"/>
    </location>
</feature>
<dbReference type="PANTHER" id="PTHR13715">
    <property type="entry name" value="RYANODINE RECEPTOR AND IP3 RECEPTOR"/>
    <property type="match status" value="1"/>
</dbReference>
<evidence type="ECO:0000313" key="6">
    <source>
        <dbReference type="Proteomes" id="UP000007799"/>
    </source>
</evidence>
<dbReference type="eggNOG" id="KOG3533">
    <property type="taxonomic scope" value="Eukaryota"/>
</dbReference>
<dbReference type="InterPro" id="IPR036300">
    <property type="entry name" value="MIR_dom_sf"/>
</dbReference>
<evidence type="ECO:0000313" key="5">
    <source>
        <dbReference type="EMBL" id="EGD80009.1"/>
    </source>
</evidence>
<dbReference type="SUPFAM" id="SSF100909">
    <property type="entry name" value="IP3 receptor type 1 binding core, domain 2"/>
    <property type="match status" value="1"/>
</dbReference>
<feature type="region of interest" description="Disordered" evidence="2">
    <location>
        <begin position="775"/>
        <end position="802"/>
    </location>
</feature>
<dbReference type="InterPro" id="IPR035910">
    <property type="entry name" value="RyR/IP3R_RIH_dom_sf"/>
</dbReference>
<feature type="compositionally biased region" description="Low complexity" evidence="2">
    <location>
        <begin position="785"/>
        <end position="802"/>
    </location>
</feature>
<dbReference type="InterPro" id="IPR015925">
    <property type="entry name" value="Ryanodine_IP3_receptor"/>
</dbReference>
<dbReference type="RefSeq" id="XP_004988334.1">
    <property type="nucleotide sequence ID" value="XM_004988277.1"/>
</dbReference>
<dbReference type="GO" id="GO:0016020">
    <property type="term" value="C:membrane"/>
    <property type="evidence" value="ECO:0007669"/>
    <property type="project" value="InterPro"/>
</dbReference>
<feature type="domain" description="Inositol 1,4,5-trisphosphate/ryanodine receptor" evidence="4">
    <location>
        <begin position="50"/>
        <end position="175"/>
    </location>
</feature>
<feature type="coiled-coil region" evidence="1">
    <location>
        <begin position="1497"/>
        <end position="1524"/>
    </location>
</feature>
<name>F2UQV4_SALR5</name>